<reference evidence="1" key="1">
    <citation type="submission" date="2022-09" db="EMBL/GenBank/DDBJ databases">
        <title>Actin cytoskeleton and complex cell architecture in an #Asgard archaeon.</title>
        <authorList>
            <person name="Ponce Toledo R.I."/>
            <person name="Schleper C."/>
            <person name="Rodrigues Oliveira T."/>
            <person name="Wollweber F."/>
            <person name="Xu J."/>
            <person name="Rittmann S."/>
            <person name="Klingl A."/>
            <person name="Pilhofer M."/>
        </authorList>
    </citation>
    <scope>NUCLEOTIDE SEQUENCE</scope>
    <source>
        <strain evidence="1">B-35</strain>
    </source>
</reference>
<evidence type="ECO:0000313" key="2">
    <source>
        <dbReference type="Proteomes" id="UP001208689"/>
    </source>
</evidence>
<dbReference type="Proteomes" id="UP001208689">
    <property type="component" value="Chromosome"/>
</dbReference>
<protein>
    <recommendedName>
        <fullName evidence="3">Methylene-tetrahydrofolate reductase C-terminal domain-containing protein</fullName>
    </recommendedName>
</protein>
<sequence length="60" mass="6552">MMLQNCTSCTHFHNCSMDGIDAHSYCATDPEAVGVCDLWDGIRKTIKACSGWENPSISIS</sequence>
<dbReference type="EMBL" id="CP104013">
    <property type="protein sequence ID" value="UYP45737.1"/>
    <property type="molecule type" value="Genomic_DNA"/>
</dbReference>
<gene>
    <name evidence="1" type="ORF">NEF87_002022</name>
</gene>
<accession>A0ABY6HQI4</accession>
<name>A0ABY6HQI4_9ARCH</name>
<keyword evidence="2" id="KW-1185">Reference proteome</keyword>
<evidence type="ECO:0000313" key="1">
    <source>
        <dbReference type="EMBL" id="UYP45737.1"/>
    </source>
</evidence>
<proteinExistence type="predicted"/>
<organism evidence="1 2">
    <name type="scientific">Candidatus Lokiarchaeum ossiferum</name>
    <dbReference type="NCBI Taxonomy" id="2951803"/>
    <lineage>
        <taxon>Archaea</taxon>
        <taxon>Promethearchaeati</taxon>
        <taxon>Promethearchaeota</taxon>
        <taxon>Promethearchaeia</taxon>
        <taxon>Promethearchaeales</taxon>
        <taxon>Promethearchaeaceae</taxon>
        <taxon>Candidatus Lokiarchaeum</taxon>
    </lineage>
</organism>
<evidence type="ECO:0008006" key="3">
    <source>
        <dbReference type="Google" id="ProtNLM"/>
    </source>
</evidence>